<protein>
    <submittedName>
        <fullName evidence="1">Uncharacterized protein</fullName>
    </submittedName>
</protein>
<gene>
    <name evidence="1" type="ORF">VITISV_041173</name>
</gene>
<organism evidence="1">
    <name type="scientific">Vitis vinifera</name>
    <name type="common">Grape</name>
    <dbReference type="NCBI Taxonomy" id="29760"/>
    <lineage>
        <taxon>Eukaryota</taxon>
        <taxon>Viridiplantae</taxon>
        <taxon>Streptophyta</taxon>
        <taxon>Embryophyta</taxon>
        <taxon>Tracheophyta</taxon>
        <taxon>Spermatophyta</taxon>
        <taxon>Magnoliopsida</taxon>
        <taxon>eudicotyledons</taxon>
        <taxon>Gunneridae</taxon>
        <taxon>Pentapetalae</taxon>
        <taxon>rosids</taxon>
        <taxon>Vitales</taxon>
        <taxon>Vitaceae</taxon>
        <taxon>Viteae</taxon>
        <taxon>Vitis</taxon>
    </lineage>
</organism>
<sequence>MDGHVILNTQGVLDSAVAPAKGIRTRCPDAPSDGFVSHGDKMWAMAACCDCVRFISGWLMLIIRMCCGDYPDVYATLIDQSRRFISGWLMLIIRMCCGDYPDVLRSAKRRLLFLG</sequence>
<reference evidence="1" key="1">
    <citation type="journal article" date="2007" name="PLoS ONE">
        <title>The first genome sequence of an elite grapevine cultivar (Pinot noir Vitis vinifera L.): coping with a highly heterozygous genome.</title>
        <authorList>
            <person name="Velasco R."/>
            <person name="Zharkikh A."/>
            <person name="Troggio M."/>
            <person name="Cartwright D.A."/>
            <person name="Cestaro A."/>
            <person name="Pruss D."/>
            <person name="Pindo M."/>
            <person name="FitzGerald L.M."/>
            <person name="Vezzulli S."/>
            <person name="Reid J."/>
            <person name="Malacarne G."/>
            <person name="Iliev D."/>
            <person name="Coppola G."/>
            <person name="Wardell B."/>
            <person name="Micheletti D."/>
            <person name="Macalma T."/>
            <person name="Facci M."/>
            <person name="Mitchell J.T."/>
            <person name="Perazzolli M."/>
            <person name="Eldredge G."/>
            <person name="Gatto P."/>
            <person name="Oyzerski R."/>
            <person name="Moretto M."/>
            <person name="Gutin N."/>
            <person name="Stefanini M."/>
            <person name="Chen Y."/>
            <person name="Segala C."/>
            <person name="Davenport C."/>
            <person name="Dematte L."/>
            <person name="Mraz A."/>
            <person name="Battilana J."/>
            <person name="Stormo K."/>
            <person name="Costa F."/>
            <person name="Tao Q."/>
            <person name="Si-Ammour A."/>
            <person name="Harkins T."/>
            <person name="Lackey A."/>
            <person name="Perbost C."/>
            <person name="Taillon B."/>
            <person name="Stella A."/>
            <person name="Solovyev V."/>
            <person name="Fawcett J.A."/>
            <person name="Sterck L."/>
            <person name="Vandepoele K."/>
            <person name="Grando S.M."/>
            <person name="Toppo S."/>
            <person name="Moser C."/>
            <person name="Lanchbury J."/>
            <person name="Bogden R."/>
            <person name="Skolnick M."/>
            <person name="Sgaramella V."/>
            <person name="Bhatnagar S.K."/>
            <person name="Fontana P."/>
            <person name="Gutin A."/>
            <person name="Van de Peer Y."/>
            <person name="Salamini F."/>
            <person name="Viola R."/>
        </authorList>
    </citation>
    <scope>NUCLEOTIDE SEQUENCE</scope>
</reference>
<dbReference type="AlphaFoldDB" id="A5BZW9"/>
<evidence type="ECO:0000313" key="1">
    <source>
        <dbReference type="EMBL" id="CAN81662.1"/>
    </source>
</evidence>
<name>A5BZW9_VITVI</name>
<proteinExistence type="predicted"/>
<dbReference type="EMBL" id="AM477156">
    <property type="protein sequence ID" value="CAN81662.1"/>
    <property type="molecule type" value="Genomic_DNA"/>
</dbReference>
<accession>A5BZW9</accession>